<organism evidence="8 9">
    <name type="scientific">Actinoplanes couchii</name>
    <dbReference type="NCBI Taxonomy" id="403638"/>
    <lineage>
        <taxon>Bacteria</taxon>
        <taxon>Bacillati</taxon>
        <taxon>Actinomycetota</taxon>
        <taxon>Actinomycetes</taxon>
        <taxon>Micromonosporales</taxon>
        <taxon>Micromonosporaceae</taxon>
        <taxon>Actinoplanes</taxon>
    </lineage>
</organism>
<evidence type="ECO:0000259" key="5">
    <source>
        <dbReference type="Pfam" id="PF05592"/>
    </source>
</evidence>
<dbReference type="Gene3D" id="2.60.40.10">
    <property type="entry name" value="Immunoglobulins"/>
    <property type="match status" value="1"/>
</dbReference>
<feature type="domain" description="Bacterial alpha-L-rhamnosidase N-terminal" evidence="6">
    <location>
        <begin position="426"/>
        <end position="601"/>
    </location>
</feature>
<comment type="caution">
    <text evidence="8">The sequence shown here is derived from an EMBL/GenBank/DDBJ whole genome shotgun (WGS) entry which is preliminary data.</text>
</comment>
<feature type="chain" id="PRO_5046536893" description="alpha-L-rhamnosidase" evidence="4">
    <location>
        <begin position="24"/>
        <end position="1054"/>
    </location>
</feature>
<sequence>MSFAAVTALVIAGVSVPSGGAGASSATTVGRLEVNASPSPLGIDDPQPTFSWILSSSQRAVHQRKFRLVVATTAAKAAAGKGDVWDSGLVVSGDTSADYAGRRALKSRTRYYWSVQSQTPNTTRWAAPAWFETAYLDASDWKGQWISGEPRPVTVPTPADGASDDACCLRASTTLAQAAPSGTTNIKVASTSAIAVGGGLVIGAGETAQTVTVETAGTAATSTVLAATAATGSTTLFVASVNGFTTGAPITIGEQTGTITTVGTAQGQARTLAAAADAGATNVKVNNVNGFTVGVSVLIGAEIRVVTAVGTAGETGTGITLSEPLGAAAAVGTTIRSLGTGIGITPALTTAATSGTAVTSPGTGVTIRPALAAAQPAGTPVTGTTTPTEIRRPPGSSPNAGSCKPIRPTYLMRKAFEVAPVSRHGAVTSARLYSVGLGWNQPTVNGQKPDQDAYLNPGFTDYEDTVQYTTDDVTKLIKQDKRSPRTNVVATELGAGRYDSESQPSNHRFETAQWRNLETLRADLWVRYADGTEQLIRSDNTWKTSIDGPTRYNDFDTGETYDARRELPGWNTVGFSDKAWKNTRAVAGPKGQLVAQQTEATTKIREHAGPFPRWSPATGVHAFDTGRQRTGWATVKIWGAQPGQVIRIVYVERRNDDTTKDDPTVPGTGQDGALQLAGNLQQEYYVSDGTGTAAQPEVYAPNWNFAGFQWVQIDGSNGTALPGTVQVDVASVQELRTDFTEIGTFASSVPLLNQIYANVRGSVAGDWIAGYSMDTPTYEKDGWTGDAQIILPTVANIFDIQRSLQKSARDAVDSQLANGQIGLLIPGAQGYGYCSPTDPATDPNDYTPCGNSPSLNVFKPDGGGATPIWDAFLQVVPAEGHLRYADLEPIRTAYDAMTNYMDRNIQGGRPYEQGSGGWFVWDGSNDWTLNSGLGDWAFVTGAEGNAAEGTNLNVGGFQAASSTAFTAYLATKTAEAARLLHADTGNPRYLRDATKYETLFQNIRKDFNARWWDTTRGFYAENTTQELRQGFQAWAIGFGLVEEKNKRALQEKLA</sequence>
<evidence type="ECO:0000259" key="6">
    <source>
        <dbReference type="Pfam" id="PF08531"/>
    </source>
</evidence>
<feature type="compositionally biased region" description="Low complexity" evidence="3">
    <location>
        <begin position="373"/>
        <end position="388"/>
    </location>
</feature>
<evidence type="ECO:0000256" key="4">
    <source>
        <dbReference type="SAM" id="SignalP"/>
    </source>
</evidence>
<dbReference type="InterPro" id="IPR013737">
    <property type="entry name" value="Bac_rhamnosid_N"/>
</dbReference>
<dbReference type="Gene3D" id="2.60.120.260">
    <property type="entry name" value="Galactose-binding domain-like"/>
    <property type="match status" value="2"/>
</dbReference>
<dbReference type="EC" id="3.2.1.40" evidence="2"/>
<keyword evidence="4" id="KW-0732">Signal</keyword>
<dbReference type="InterPro" id="IPR008902">
    <property type="entry name" value="Rhamnosid_concanavalin"/>
</dbReference>
<reference evidence="8 9" key="1">
    <citation type="submission" date="2021-01" db="EMBL/GenBank/DDBJ databases">
        <title>Whole genome shotgun sequence of Actinoplanes couchii NBRC 106145.</title>
        <authorList>
            <person name="Komaki H."/>
            <person name="Tamura T."/>
        </authorList>
    </citation>
    <scope>NUCLEOTIDE SEQUENCE [LARGE SCALE GENOMIC DNA]</scope>
    <source>
        <strain evidence="8 9">NBRC 106145</strain>
    </source>
</reference>
<evidence type="ECO:0000313" key="8">
    <source>
        <dbReference type="EMBL" id="GID61263.1"/>
    </source>
</evidence>
<evidence type="ECO:0000256" key="3">
    <source>
        <dbReference type="SAM" id="MobiDB-lite"/>
    </source>
</evidence>
<feature type="signal peptide" evidence="4">
    <location>
        <begin position="1"/>
        <end position="23"/>
    </location>
</feature>
<dbReference type="SUPFAM" id="SSF48208">
    <property type="entry name" value="Six-hairpin glycosidases"/>
    <property type="match status" value="1"/>
</dbReference>
<dbReference type="InterPro" id="IPR008928">
    <property type="entry name" value="6-hairpin_glycosidase_sf"/>
</dbReference>
<dbReference type="Pfam" id="PF25788">
    <property type="entry name" value="Ig_Rha78A_N"/>
    <property type="match status" value="1"/>
</dbReference>
<name>A0ABQ3XS13_9ACTN</name>
<dbReference type="Gene3D" id="1.50.10.10">
    <property type="match status" value="1"/>
</dbReference>
<dbReference type="Pfam" id="PF08531">
    <property type="entry name" value="Bac_rhamnosid_N"/>
    <property type="match status" value="1"/>
</dbReference>
<accession>A0ABQ3XS13</accession>
<proteinExistence type="predicted"/>
<dbReference type="InterPro" id="IPR016007">
    <property type="entry name" value="Alpha_rhamnosid"/>
</dbReference>
<dbReference type="InterPro" id="IPR035396">
    <property type="entry name" value="Bac_rhamnosid6H"/>
</dbReference>
<dbReference type="EMBL" id="BOMG01000122">
    <property type="protein sequence ID" value="GID61263.1"/>
    <property type="molecule type" value="Genomic_DNA"/>
</dbReference>
<evidence type="ECO:0000256" key="1">
    <source>
        <dbReference type="ARBA" id="ARBA00001445"/>
    </source>
</evidence>
<keyword evidence="9" id="KW-1185">Reference proteome</keyword>
<protein>
    <recommendedName>
        <fullName evidence="2">alpha-L-rhamnosidase</fullName>
        <ecNumber evidence="2">3.2.1.40</ecNumber>
    </recommendedName>
</protein>
<dbReference type="PANTHER" id="PTHR33307:SF6">
    <property type="entry name" value="ALPHA-RHAMNOSIDASE (EUROFUNG)-RELATED"/>
    <property type="match status" value="1"/>
</dbReference>
<feature type="domain" description="Alpha-L-rhamnosidase concanavalin-like" evidence="5">
    <location>
        <begin position="619"/>
        <end position="722"/>
    </location>
</feature>
<dbReference type="PANTHER" id="PTHR33307">
    <property type="entry name" value="ALPHA-RHAMNOSIDASE (EUROFUNG)"/>
    <property type="match status" value="1"/>
</dbReference>
<dbReference type="InterPro" id="IPR012341">
    <property type="entry name" value="6hp_glycosidase-like_sf"/>
</dbReference>
<gene>
    <name evidence="8" type="ORF">Aco03nite_096670</name>
</gene>
<feature type="domain" description="Alpha-L-rhamnosidase six-hairpin glycosidase" evidence="7">
    <location>
        <begin position="741"/>
        <end position="1050"/>
    </location>
</feature>
<dbReference type="Pfam" id="PF17389">
    <property type="entry name" value="Bac_rhamnosid6H"/>
    <property type="match status" value="1"/>
</dbReference>
<feature type="region of interest" description="Disordered" evidence="3">
    <location>
        <begin position="373"/>
        <end position="405"/>
    </location>
</feature>
<dbReference type="Pfam" id="PF05592">
    <property type="entry name" value="Bac_rhamnosid"/>
    <property type="match status" value="1"/>
</dbReference>
<dbReference type="InterPro" id="IPR013783">
    <property type="entry name" value="Ig-like_fold"/>
</dbReference>
<dbReference type="Proteomes" id="UP000612282">
    <property type="component" value="Unassembled WGS sequence"/>
</dbReference>
<evidence type="ECO:0000313" key="9">
    <source>
        <dbReference type="Proteomes" id="UP000612282"/>
    </source>
</evidence>
<comment type="catalytic activity">
    <reaction evidence="1">
        <text>Hydrolysis of terminal non-reducing alpha-L-rhamnose residues in alpha-L-rhamnosides.</text>
        <dbReference type="EC" id="3.2.1.40"/>
    </reaction>
</comment>
<evidence type="ECO:0000256" key="2">
    <source>
        <dbReference type="ARBA" id="ARBA00012652"/>
    </source>
</evidence>
<evidence type="ECO:0000259" key="7">
    <source>
        <dbReference type="Pfam" id="PF17389"/>
    </source>
</evidence>